<evidence type="ECO:0000313" key="2">
    <source>
        <dbReference type="EMBL" id="KAJ7334377.1"/>
    </source>
</evidence>
<proteinExistence type="predicted"/>
<name>A0A9W9YD63_9CNID</name>
<protein>
    <submittedName>
        <fullName evidence="2">Uncharacterized protein</fullName>
    </submittedName>
</protein>
<comment type="caution">
    <text evidence="2">The sequence shown here is derived from an EMBL/GenBank/DDBJ whole genome shotgun (WGS) entry which is preliminary data.</text>
</comment>
<keyword evidence="1" id="KW-0175">Coiled coil</keyword>
<dbReference type="Proteomes" id="UP001163046">
    <property type="component" value="Unassembled WGS sequence"/>
</dbReference>
<evidence type="ECO:0000313" key="3">
    <source>
        <dbReference type="Proteomes" id="UP001163046"/>
    </source>
</evidence>
<evidence type="ECO:0000256" key="1">
    <source>
        <dbReference type="SAM" id="Coils"/>
    </source>
</evidence>
<accession>A0A9W9YD63</accession>
<gene>
    <name evidence="2" type="ORF">OS493_014688</name>
</gene>
<organism evidence="2 3">
    <name type="scientific">Desmophyllum pertusum</name>
    <dbReference type="NCBI Taxonomy" id="174260"/>
    <lineage>
        <taxon>Eukaryota</taxon>
        <taxon>Metazoa</taxon>
        <taxon>Cnidaria</taxon>
        <taxon>Anthozoa</taxon>
        <taxon>Hexacorallia</taxon>
        <taxon>Scleractinia</taxon>
        <taxon>Caryophylliina</taxon>
        <taxon>Caryophylliidae</taxon>
        <taxon>Desmophyllum</taxon>
    </lineage>
</organism>
<dbReference type="OrthoDB" id="10668471at2759"/>
<reference evidence="2" key="1">
    <citation type="submission" date="2023-01" db="EMBL/GenBank/DDBJ databases">
        <title>Genome assembly of the deep-sea coral Lophelia pertusa.</title>
        <authorList>
            <person name="Herrera S."/>
            <person name="Cordes E."/>
        </authorList>
    </citation>
    <scope>NUCLEOTIDE SEQUENCE</scope>
    <source>
        <strain evidence="2">USNM1676648</strain>
        <tissue evidence="2">Polyp</tissue>
    </source>
</reference>
<feature type="coiled-coil region" evidence="1">
    <location>
        <begin position="527"/>
        <end position="561"/>
    </location>
</feature>
<dbReference type="AlphaFoldDB" id="A0A9W9YD63"/>
<keyword evidence="3" id="KW-1185">Reference proteome</keyword>
<sequence>MNLLRAQIPSIQTHLSALMNHPAMLHNHTFVERLHQLVTEVSALTQKIAIALEVDSNSTSQWLRFAAAFHDLSASLNETIATDVTDTLRYTSIVDTNRKETETTVTQIRDVIREASRLLVTPMRLELEQVELLSRSLASVAEQLVNVTDGVIEHANRTLIANDTIHARVEYALETANNAADKAQNALNTQTQVATALQPLHENVSAVNVLGEQTVALVFDKVESASRAYNNSLVILAEASLTNPDRSSELQDLKIKSTDARNLAAQYVNQTRGLYQSSAPVIVQVSEAIKRTVLLDEDVQAAVSNGTQILQGSQAALTAAQAAVSKANRVHGHAQLMLNVASNFQAESLRAQTSANKSLLKVDSVQKNSHRIIRNVSAVNDSSANSLFTAQEALRLGILVKNLSVSEKQVVERAHRLAHDLWNETAAENMVGNNTMENFMAREIEPVQKLCQNLSTMTSGVSNDSVTLLRRAAHANTTVQRLIILTRRLLNESSDLPRVSVDNLPTLRGEVSSARQQFDGLLLEPQLVELRRELQLQKVKVALYNDRIRQLRLDIAKYKDLLKSLPPVTPCNTFLIV</sequence>
<dbReference type="EMBL" id="MU827784">
    <property type="protein sequence ID" value="KAJ7334377.1"/>
    <property type="molecule type" value="Genomic_DNA"/>
</dbReference>